<dbReference type="GO" id="GO:0005506">
    <property type="term" value="F:iron ion binding"/>
    <property type="evidence" value="ECO:0007669"/>
    <property type="project" value="InterPro"/>
</dbReference>
<name>A0A9W8KAC5_9AGAR</name>
<dbReference type="GO" id="GO:0016705">
    <property type="term" value="F:oxidoreductase activity, acting on paired donors, with incorporation or reduction of molecular oxygen"/>
    <property type="evidence" value="ECO:0007669"/>
    <property type="project" value="InterPro"/>
</dbReference>
<dbReference type="EMBL" id="JANKHO010000212">
    <property type="protein sequence ID" value="KAJ3513194.1"/>
    <property type="molecule type" value="Genomic_DNA"/>
</dbReference>
<feature type="signal peptide" evidence="6">
    <location>
        <begin position="1"/>
        <end position="25"/>
    </location>
</feature>
<dbReference type="OrthoDB" id="3366823at2759"/>
<feature type="chain" id="PRO_5040895661" description="Cytochrome P450" evidence="6">
    <location>
        <begin position="26"/>
        <end position="424"/>
    </location>
</feature>
<organism evidence="7 8">
    <name type="scientific">Agrocybe chaxingu</name>
    <dbReference type="NCBI Taxonomy" id="84603"/>
    <lineage>
        <taxon>Eukaryota</taxon>
        <taxon>Fungi</taxon>
        <taxon>Dikarya</taxon>
        <taxon>Basidiomycota</taxon>
        <taxon>Agaricomycotina</taxon>
        <taxon>Agaricomycetes</taxon>
        <taxon>Agaricomycetidae</taxon>
        <taxon>Agaricales</taxon>
        <taxon>Agaricineae</taxon>
        <taxon>Strophariaceae</taxon>
        <taxon>Agrocybe</taxon>
    </lineage>
</organism>
<dbReference type="Pfam" id="PF00067">
    <property type="entry name" value="p450"/>
    <property type="match status" value="1"/>
</dbReference>
<evidence type="ECO:0000313" key="7">
    <source>
        <dbReference type="EMBL" id="KAJ3513194.1"/>
    </source>
</evidence>
<keyword evidence="3" id="KW-0349">Heme</keyword>
<accession>A0A9W8KAC5</accession>
<dbReference type="InterPro" id="IPR002403">
    <property type="entry name" value="Cyt_P450_E_grp-IV"/>
</dbReference>
<dbReference type="PANTHER" id="PTHR24304">
    <property type="entry name" value="CYTOCHROME P450 FAMILY 7"/>
    <property type="match status" value="1"/>
</dbReference>
<protein>
    <recommendedName>
        <fullName evidence="9">Cytochrome P450</fullName>
    </recommendedName>
</protein>
<dbReference type="AlphaFoldDB" id="A0A9W8KAC5"/>
<keyword evidence="4" id="KW-0479">Metal-binding</keyword>
<dbReference type="InterPro" id="IPR050529">
    <property type="entry name" value="CYP450_sterol_14alpha_dmase"/>
</dbReference>
<comment type="caution">
    <text evidence="7">The sequence shown here is derived from an EMBL/GenBank/DDBJ whole genome shotgun (WGS) entry which is preliminary data.</text>
</comment>
<sequence>MMEWLLGFSTLIAALYLLSRHFVSHESSTESPPAVPYLIPWLGSTLQFARDPVSFLERCRRRYGRIYRIVVAGSEIVVVADAASIAELERDVTKSLDKVDLVARAVRVVTGINIEGDQAVYEVMKNKIFPRIAKAFSQTAMTSHFLKEVDRELVAQLVKMGSSAPSTILNLLDVTARPLYCSTCIALFGPTFPYEDTYYDFKLLDSNFNQLNTGIPFVALNAVRARKHIFRSTVRFISSWWDGEGTQYIPGISELGLEWLQELKTHGLSKTQASTVLIFVLWGSQTNIWEMSFWLLHHLASDLSSQEKLREEANKFNERRGESDIDTSLTPLLNSAMTETLRWVSKTGIVRRVIKDMRVMVENQVVHISKESILYADVGAVHSDPTIYPHPDQFDINRFLSWDNSQHGAQPAPMAWGGGAHFVS</sequence>
<dbReference type="GO" id="GO:0008395">
    <property type="term" value="F:steroid hydroxylase activity"/>
    <property type="evidence" value="ECO:0007669"/>
    <property type="project" value="TreeGrafter"/>
</dbReference>
<dbReference type="SUPFAM" id="SSF48264">
    <property type="entry name" value="Cytochrome P450"/>
    <property type="match status" value="1"/>
</dbReference>
<gene>
    <name evidence="7" type="ORF">NLJ89_g3083</name>
</gene>
<evidence type="ECO:0000256" key="3">
    <source>
        <dbReference type="ARBA" id="ARBA00022617"/>
    </source>
</evidence>
<comment type="similarity">
    <text evidence="2">Belongs to the cytochrome P450 family.</text>
</comment>
<proteinExistence type="inferred from homology"/>
<dbReference type="InterPro" id="IPR036396">
    <property type="entry name" value="Cyt_P450_sf"/>
</dbReference>
<evidence type="ECO:0000256" key="1">
    <source>
        <dbReference type="ARBA" id="ARBA00001971"/>
    </source>
</evidence>
<comment type="cofactor">
    <cofactor evidence="1">
        <name>heme</name>
        <dbReference type="ChEBI" id="CHEBI:30413"/>
    </cofactor>
</comment>
<evidence type="ECO:0008006" key="9">
    <source>
        <dbReference type="Google" id="ProtNLM"/>
    </source>
</evidence>
<dbReference type="Proteomes" id="UP001148786">
    <property type="component" value="Unassembled WGS sequence"/>
</dbReference>
<evidence type="ECO:0000313" key="8">
    <source>
        <dbReference type="Proteomes" id="UP001148786"/>
    </source>
</evidence>
<dbReference type="Gene3D" id="1.10.630.10">
    <property type="entry name" value="Cytochrome P450"/>
    <property type="match status" value="1"/>
</dbReference>
<dbReference type="PRINTS" id="PR00465">
    <property type="entry name" value="EP450IV"/>
</dbReference>
<dbReference type="InterPro" id="IPR001128">
    <property type="entry name" value="Cyt_P450"/>
</dbReference>
<evidence type="ECO:0000256" key="5">
    <source>
        <dbReference type="ARBA" id="ARBA00023004"/>
    </source>
</evidence>
<dbReference type="GO" id="GO:0020037">
    <property type="term" value="F:heme binding"/>
    <property type="evidence" value="ECO:0007669"/>
    <property type="project" value="InterPro"/>
</dbReference>
<evidence type="ECO:0000256" key="6">
    <source>
        <dbReference type="SAM" id="SignalP"/>
    </source>
</evidence>
<dbReference type="PANTHER" id="PTHR24304:SF2">
    <property type="entry name" value="24-HYDROXYCHOLESTEROL 7-ALPHA-HYDROXYLASE"/>
    <property type="match status" value="1"/>
</dbReference>
<keyword evidence="8" id="KW-1185">Reference proteome</keyword>
<keyword evidence="6" id="KW-0732">Signal</keyword>
<keyword evidence="5" id="KW-0408">Iron</keyword>
<evidence type="ECO:0000256" key="2">
    <source>
        <dbReference type="ARBA" id="ARBA00010617"/>
    </source>
</evidence>
<reference evidence="7" key="1">
    <citation type="submission" date="2022-07" db="EMBL/GenBank/DDBJ databases">
        <title>Genome Sequence of Agrocybe chaxingu.</title>
        <authorList>
            <person name="Buettner E."/>
        </authorList>
    </citation>
    <scope>NUCLEOTIDE SEQUENCE</scope>
    <source>
        <strain evidence="7">MP-N11</strain>
    </source>
</reference>
<evidence type="ECO:0000256" key="4">
    <source>
        <dbReference type="ARBA" id="ARBA00022723"/>
    </source>
</evidence>